<evidence type="ECO:0000313" key="1">
    <source>
        <dbReference type="EMBL" id="EEB10954.1"/>
    </source>
</evidence>
<name>E0VC48_PEDHC</name>
<dbReference type="EnsemblMetazoa" id="PHUM079890-RA">
    <property type="protein sequence ID" value="PHUM079890-PA"/>
    <property type="gene ID" value="PHUM079890"/>
</dbReference>
<dbReference type="OMA" id="CTNITHR"/>
<sequence>MEKIFMVTINLVNDNSSKPSKSNNDTSLKEKNEIDNYLEDHNENSLQTKVWSEKYEVSKVLRENKFYNQIDDMTSFLKQLYRLNAFPKNIDDVIYLMKKRKMRRQVLLQQYLPGRKAILKPDLAAAHFIISRGGIVKFKGQKNWISLKESSLLPSVYSPGYFVEAINAEKTNLCFEGLQNICQLEYLKSLSLKGLKEINDWCLDWITNEFQNQIEDLDISFCTNITHRGIPSLHRFENLKTLTLEGISEAPEFKLACLINQRNRLINSQEN</sequence>
<gene>
    <name evidence="2" type="primary">8231360</name>
    <name evidence="1" type="ORF">Phum_PHUM079890</name>
</gene>
<protein>
    <submittedName>
        <fullName evidence="1 2">Uncharacterized protein</fullName>
    </submittedName>
</protein>
<dbReference type="OrthoDB" id="1708588at2759"/>
<evidence type="ECO:0000313" key="2">
    <source>
        <dbReference type="EnsemblMetazoa" id="PHUM079890-PA"/>
    </source>
</evidence>
<dbReference type="AlphaFoldDB" id="E0VC48"/>
<dbReference type="EMBL" id="AAZO01000953">
    <property type="status" value="NOT_ANNOTATED_CDS"/>
    <property type="molecule type" value="Genomic_DNA"/>
</dbReference>
<dbReference type="KEGG" id="phu:Phum_PHUM079890"/>
<organism>
    <name type="scientific">Pediculus humanus subsp. corporis</name>
    <name type="common">Body louse</name>
    <dbReference type="NCBI Taxonomy" id="121224"/>
    <lineage>
        <taxon>Eukaryota</taxon>
        <taxon>Metazoa</taxon>
        <taxon>Ecdysozoa</taxon>
        <taxon>Arthropoda</taxon>
        <taxon>Hexapoda</taxon>
        <taxon>Insecta</taxon>
        <taxon>Pterygota</taxon>
        <taxon>Neoptera</taxon>
        <taxon>Paraneoptera</taxon>
        <taxon>Psocodea</taxon>
        <taxon>Troctomorpha</taxon>
        <taxon>Phthiraptera</taxon>
        <taxon>Anoplura</taxon>
        <taxon>Pediculidae</taxon>
        <taxon>Pediculus</taxon>
    </lineage>
</organism>
<accession>E0VC48</accession>
<proteinExistence type="predicted"/>
<dbReference type="VEuPathDB" id="VectorBase:PHUM079890"/>
<reference evidence="1" key="2">
    <citation type="submission" date="2007-04" db="EMBL/GenBank/DDBJ databases">
        <title>The genome of the human body louse.</title>
        <authorList>
            <consortium name="The Human Body Louse Genome Consortium"/>
            <person name="Kirkness E."/>
            <person name="Walenz B."/>
            <person name="Hass B."/>
            <person name="Bruggner R."/>
            <person name="Strausberg R."/>
        </authorList>
    </citation>
    <scope>NUCLEOTIDE SEQUENCE</scope>
    <source>
        <strain evidence="1">USDA</strain>
    </source>
</reference>
<dbReference type="Proteomes" id="UP000009046">
    <property type="component" value="Unassembled WGS sequence"/>
</dbReference>
<dbReference type="Gene3D" id="3.80.10.10">
    <property type="entry name" value="Ribonuclease Inhibitor"/>
    <property type="match status" value="1"/>
</dbReference>
<dbReference type="GeneID" id="8231360"/>
<reference evidence="1" key="1">
    <citation type="submission" date="2007-04" db="EMBL/GenBank/DDBJ databases">
        <title>Annotation of Pediculus humanus corporis strain USDA.</title>
        <authorList>
            <person name="Kirkness E."/>
            <person name="Hannick L."/>
            <person name="Hass B."/>
            <person name="Bruggner R."/>
            <person name="Lawson D."/>
            <person name="Bidwell S."/>
            <person name="Joardar V."/>
            <person name="Caler E."/>
            <person name="Walenz B."/>
            <person name="Inman J."/>
            <person name="Schobel S."/>
            <person name="Galinsky K."/>
            <person name="Amedeo P."/>
            <person name="Strausberg R."/>
        </authorList>
    </citation>
    <scope>NUCLEOTIDE SEQUENCE</scope>
    <source>
        <strain evidence="1">USDA</strain>
    </source>
</reference>
<evidence type="ECO:0000313" key="3">
    <source>
        <dbReference type="Proteomes" id="UP000009046"/>
    </source>
</evidence>
<dbReference type="CTD" id="8231360"/>
<dbReference type="HOGENOM" id="CLU_085848_0_0_1"/>
<dbReference type="STRING" id="121224.E0VC48"/>
<dbReference type="EMBL" id="DS235047">
    <property type="protein sequence ID" value="EEB10954.1"/>
    <property type="molecule type" value="Genomic_DNA"/>
</dbReference>
<dbReference type="FunCoup" id="E0VC48">
    <property type="interactions" value="875"/>
</dbReference>
<dbReference type="SUPFAM" id="SSF52047">
    <property type="entry name" value="RNI-like"/>
    <property type="match status" value="1"/>
</dbReference>
<dbReference type="InParanoid" id="E0VC48"/>
<dbReference type="InterPro" id="IPR032675">
    <property type="entry name" value="LRR_dom_sf"/>
</dbReference>
<keyword evidence="3" id="KW-1185">Reference proteome</keyword>
<dbReference type="eggNOG" id="KOG3864">
    <property type="taxonomic scope" value="Eukaryota"/>
</dbReference>
<dbReference type="RefSeq" id="XP_002423692.1">
    <property type="nucleotide sequence ID" value="XM_002423647.1"/>
</dbReference>
<reference evidence="2" key="3">
    <citation type="submission" date="2021-02" db="UniProtKB">
        <authorList>
            <consortium name="EnsemblMetazoa"/>
        </authorList>
    </citation>
    <scope>IDENTIFICATION</scope>
    <source>
        <strain evidence="2">USDA</strain>
    </source>
</reference>